<dbReference type="EMBL" id="JASBAO010000001">
    <property type="protein sequence ID" value="MDI2090930.1"/>
    <property type="molecule type" value="Genomic_DNA"/>
</dbReference>
<comment type="pathway">
    <text evidence="1">Cofactor biosynthesis; adenosylcobalamin biosynthesis.</text>
</comment>
<dbReference type="Gene3D" id="3.40.50.10230">
    <property type="entry name" value="Cobalamin biosynthesis CobH/CbiC, precorrin-8X methylmutase"/>
    <property type="match status" value="1"/>
</dbReference>
<evidence type="ECO:0000256" key="2">
    <source>
        <dbReference type="ARBA" id="ARBA00009774"/>
    </source>
</evidence>
<comment type="caution">
    <text evidence="6">The sequence shown here is derived from an EMBL/GenBank/DDBJ whole genome shotgun (WGS) entry which is preliminary data.</text>
</comment>
<evidence type="ECO:0000256" key="4">
    <source>
        <dbReference type="ARBA" id="ARBA00023235"/>
    </source>
</evidence>
<evidence type="ECO:0000313" key="7">
    <source>
        <dbReference type="Proteomes" id="UP001431634"/>
    </source>
</evidence>
<dbReference type="SUPFAM" id="SSF63965">
    <property type="entry name" value="Precorrin-8X methylmutase CbiC/CobH"/>
    <property type="match status" value="1"/>
</dbReference>
<protein>
    <submittedName>
        <fullName evidence="6">Precorrin-8X methylmutase</fullName>
        <ecNumber evidence="6">5.4.99.61</ecNumber>
    </submittedName>
</protein>
<gene>
    <name evidence="6" type="ORF">QJV27_06020</name>
</gene>
<name>A0ABT6Q1F3_9PROT</name>
<dbReference type="RefSeq" id="WP_281448049.1">
    <property type="nucleotide sequence ID" value="NZ_JASBAO010000001.1"/>
</dbReference>
<dbReference type="PANTHER" id="PTHR43588">
    <property type="entry name" value="COBALT-PRECORRIN-8 METHYLMUTASE"/>
    <property type="match status" value="1"/>
</dbReference>
<evidence type="ECO:0000256" key="3">
    <source>
        <dbReference type="ARBA" id="ARBA00022573"/>
    </source>
</evidence>
<dbReference type="Pfam" id="PF02570">
    <property type="entry name" value="CbiC"/>
    <property type="match status" value="1"/>
</dbReference>
<dbReference type="EC" id="5.4.99.61" evidence="6"/>
<keyword evidence="3" id="KW-0169">Cobalamin biosynthesis</keyword>
<keyword evidence="7" id="KW-1185">Reference proteome</keyword>
<dbReference type="GO" id="GO:0016993">
    <property type="term" value="F:precorrin-8X methylmutase activity"/>
    <property type="evidence" value="ECO:0007669"/>
    <property type="project" value="UniProtKB-EC"/>
</dbReference>
<feature type="domain" description="Cobalamin biosynthesis precorrin-8X methylmutase CobH/CbiC" evidence="5">
    <location>
        <begin position="13"/>
        <end position="207"/>
    </location>
</feature>
<proteinExistence type="inferred from homology"/>
<accession>A0ABT6Q1F3</accession>
<dbReference type="Proteomes" id="UP001431634">
    <property type="component" value="Unassembled WGS sequence"/>
</dbReference>
<evidence type="ECO:0000313" key="6">
    <source>
        <dbReference type="EMBL" id="MDI2090930.1"/>
    </source>
</evidence>
<keyword evidence="4 6" id="KW-0413">Isomerase</keyword>
<sequence length="211" mass="22830">MSLYNYIHDGQAIYKKSFAAIRSEADLSIFDKDQSRIVVRIIHACGRTEITKDILFHHDFVHCAETALQAGKPIFCDAEMVAHGITKRRLPANNTIICTLNHPQTPSLASDLKNTRSAAAIHLWGDALEGSVVVVGNAPTTLFHLINLLEVKKIPAPAAIIGMPVGFVGAAESKDALVEWNKIPYLIVKGRQGGSAMAVAAVNAIAQKQEL</sequence>
<dbReference type="InterPro" id="IPR003722">
    <property type="entry name" value="Cbl_synth_CobH/CbiC"/>
</dbReference>
<dbReference type="PANTHER" id="PTHR43588:SF1">
    <property type="entry name" value="COBALT-PRECORRIN-8 METHYLMUTASE"/>
    <property type="match status" value="1"/>
</dbReference>
<dbReference type="InterPro" id="IPR036588">
    <property type="entry name" value="CobH/CbiC_sf"/>
</dbReference>
<reference evidence="6" key="1">
    <citation type="submission" date="2023-05" db="EMBL/GenBank/DDBJ databases">
        <title>Whole genome sequence of Commensalibacter sp.</title>
        <authorList>
            <person name="Charoenyingcharoen P."/>
            <person name="Yukphan P."/>
        </authorList>
    </citation>
    <scope>NUCLEOTIDE SEQUENCE</scope>
    <source>
        <strain evidence="6">TBRC 16381</strain>
    </source>
</reference>
<evidence type="ECO:0000256" key="1">
    <source>
        <dbReference type="ARBA" id="ARBA00004953"/>
    </source>
</evidence>
<dbReference type="NCBIfam" id="NF006136">
    <property type="entry name" value="PRK08285.1"/>
    <property type="match status" value="1"/>
</dbReference>
<comment type="similarity">
    <text evidence="2">Belongs to the CobH/CbiC family.</text>
</comment>
<organism evidence="6 7">
    <name type="scientific">Commensalibacter oyaizuii</name>
    <dbReference type="NCBI Taxonomy" id="3043873"/>
    <lineage>
        <taxon>Bacteria</taxon>
        <taxon>Pseudomonadati</taxon>
        <taxon>Pseudomonadota</taxon>
        <taxon>Alphaproteobacteria</taxon>
        <taxon>Acetobacterales</taxon>
        <taxon>Acetobacteraceae</taxon>
    </lineage>
</organism>
<evidence type="ECO:0000259" key="5">
    <source>
        <dbReference type="Pfam" id="PF02570"/>
    </source>
</evidence>